<dbReference type="RefSeq" id="WP_153735352.1">
    <property type="nucleotide sequence ID" value="NZ_WJNG01000002.1"/>
</dbReference>
<evidence type="ECO:0000313" key="10">
    <source>
        <dbReference type="EMBL" id="MRH41723.1"/>
    </source>
</evidence>
<protein>
    <recommendedName>
        <fullName evidence="9">MotA/TolQ/ExbB proton channel domain-containing protein</fullName>
    </recommendedName>
</protein>
<keyword evidence="5 8" id="KW-0472">Membrane</keyword>
<feature type="coiled-coil region" evidence="7">
    <location>
        <begin position="548"/>
        <end position="594"/>
    </location>
</feature>
<dbReference type="EMBL" id="WJNG01000002">
    <property type="protein sequence ID" value="MRH41723.1"/>
    <property type="molecule type" value="Genomic_DNA"/>
</dbReference>
<dbReference type="AlphaFoldDB" id="A0A6A8D7J8"/>
<evidence type="ECO:0000256" key="2">
    <source>
        <dbReference type="ARBA" id="ARBA00022475"/>
    </source>
</evidence>
<dbReference type="Gene3D" id="1.20.120.20">
    <property type="entry name" value="Apolipoprotein"/>
    <property type="match status" value="1"/>
</dbReference>
<sequence length="609" mass="69267">MLEAILQLFTSQQKAEAILSNGIIEFIFMALFLTFIISILVHFSLYSKLTKIRNYIQETKRMDIEPLSSFKDEFDRRKQEESVKAETFVQEKFSGWRVYNVPVINLIKMIQMTVSMFILIGVLGTFIGLTMALGNIDSGGNQLVEDVASVLAGIDVAFYTSIAGMGLSLIMTVIIRAANSEYLLTDIMLKVESNLEETEQNGIGRLIDVSETINASILQFQKTNQESLQNIVHSFKGFQEYTSGLQQSAEDLAKFNDGLSSNLKNFTVLFTSIKEVTDGLGSSVTKLNSNFDQLFSYIKRVDKRNERMTEIFENTYKKTKELSETQMNTLETFEASVEELKEFTTSIVEGQESVKGAFEKMNRRSTDLVARMEDHNKQFKGIFGDNLSSNLSRITSYLSELSQDFDRLGESIVHLPHALETINNTQNEYKHLLSNRFDDLEQFNKDFNNHLKAHSADSVDFEKHLIGASRTYEQVGIKNNQLINEINGTISRLNESFNQKDNQMDASIEVLKDTLSKYVSNLEGTLGEKLDKVVRSIGEYVELTNEGIKKEYKQIRQLTEENHESSARYAQQTGNELNQEIQRLNQQINSFTQEVGKLNNPIRVGQNDQ</sequence>
<keyword evidence="6" id="KW-0653">Protein transport</keyword>
<evidence type="ECO:0000256" key="6">
    <source>
        <dbReference type="RuleBase" id="RU004057"/>
    </source>
</evidence>
<keyword evidence="3 8" id="KW-0812">Transmembrane</keyword>
<name>A0A6A8D7J8_9BACI</name>
<feature type="domain" description="MotA/TolQ/ExbB proton channel" evidence="9">
    <location>
        <begin position="107"/>
        <end position="176"/>
    </location>
</feature>
<proteinExistence type="inferred from homology"/>
<dbReference type="SUPFAM" id="SSF58104">
    <property type="entry name" value="Methyl-accepting chemotaxis protein (MCP) signaling domain"/>
    <property type="match status" value="1"/>
</dbReference>
<reference evidence="10" key="1">
    <citation type="submission" date="2019-11" db="EMBL/GenBank/DDBJ databases">
        <authorList>
            <person name="Li J."/>
        </authorList>
    </citation>
    <scope>NUCLEOTIDE SEQUENCE</scope>
    <source>
        <strain evidence="10">B6B</strain>
    </source>
</reference>
<evidence type="ECO:0000256" key="3">
    <source>
        <dbReference type="ARBA" id="ARBA00022692"/>
    </source>
</evidence>
<dbReference type="SUPFAM" id="SSF58113">
    <property type="entry name" value="Apolipoprotein A-I"/>
    <property type="match status" value="1"/>
</dbReference>
<dbReference type="GO" id="GO:0005886">
    <property type="term" value="C:plasma membrane"/>
    <property type="evidence" value="ECO:0007669"/>
    <property type="project" value="UniProtKB-SubCell"/>
</dbReference>
<organism evidence="10 11">
    <name type="scientific">Aquibacillus halophilus</name>
    <dbReference type="NCBI Taxonomy" id="930132"/>
    <lineage>
        <taxon>Bacteria</taxon>
        <taxon>Bacillati</taxon>
        <taxon>Bacillota</taxon>
        <taxon>Bacilli</taxon>
        <taxon>Bacillales</taxon>
        <taxon>Bacillaceae</taxon>
        <taxon>Aquibacillus</taxon>
    </lineage>
</organism>
<evidence type="ECO:0000256" key="1">
    <source>
        <dbReference type="ARBA" id="ARBA00004651"/>
    </source>
</evidence>
<keyword evidence="11" id="KW-1185">Reference proteome</keyword>
<gene>
    <name evidence="10" type="ORF">GH741_03430</name>
</gene>
<evidence type="ECO:0000313" key="11">
    <source>
        <dbReference type="Proteomes" id="UP000799092"/>
    </source>
</evidence>
<evidence type="ECO:0000259" key="9">
    <source>
        <dbReference type="Pfam" id="PF01618"/>
    </source>
</evidence>
<evidence type="ECO:0000256" key="7">
    <source>
        <dbReference type="SAM" id="Coils"/>
    </source>
</evidence>
<comment type="caution">
    <text evidence="10">The sequence shown here is derived from an EMBL/GenBank/DDBJ whole genome shotgun (WGS) entry which is preliminary data.</text>
</comment>
<feature type="transmembrane region" description="Helical" evidence="8">
    <location>
        <begin position="26"/>
        <end position="46"/>
    </location>
</feature>
<evidence type="ECO:0000256" key="5">
    <source>
        <dbReference type="ARBA" id="ARBA00023136"/>
    </source>
</evidence>
<evidence type="ECO:0000256" key="4">
    <source>
        <dbReference type="ARBA" id="ARBA00022989"/>
    </source>
</evidence>
<dbReference type="OrthoDB" id="2809136at2"/>
<comment type="subcellular location">
    <subcellularLocation>
        <location evidence="1">Cell membrane</location>
        <topology evidence="1">Multi-pass membrane protein</topology>
    </subcellularLocation>
    <subcellularLocation>
        <location evidence="6">Membrane</location>
        <topology evidence="6">Multi-pass membrane protein</topology>
    </subcellularLocation>
</comment>
<dbReference type="Gene3D" id="1.10.287.950">
    <property type="entry name" value="Methyl-accepting chemotaxis protein"/>
    <property type="match status" value="1"/>
</dbReference>
<dbReference type="Pfam" id="PF01618">
    <property type="entry name" value="MotA_ExbB"/>
    <property type="match status" value="1"/>
</dbReference>
<keyword evidence="4 8" id="KW-1133">Transmembrane helix</keyword>
<dbReference type="Proteomes" id="UP000799092">
    <property type="component" value="Unassembled WGS sequence"/>
</dbReference>
<evidence type="ECO:0000256" key="8">
    <source>
        <dbReference type="SAM" id="Phobius"/>
    </source>
</evidence>
<keyword evidence="2" id="KW-1003">Cell membrane</keyword>
<keyword evidence="6" id="KW-0813">Transport</keyword>
<accession>A0A6A8D7J8</accession>
<comment type="similarity">
    <text evidence="6">Belongs to the exbB/tolQ family.</text>
</comment>
<keyword evidence="7" id="KW-0175">Coiled coil</keyword>
<dbReference type="InterPro" id="IPR002898">
    <property type="entry name" value="MotA_ExbB_proton_chnl"/>
</dbReference>
<feature type="transmembrane region" description="Helical" evidence="8">
    <location>
        <begin position="156"/>
        <end position="178"/>
    </location>
</feature>
<feature type="transmembrane region" description="Helical" evidence="8">
    <location>
        <begin position="114"/>
        <end position="136"/>
    </location>
</feature>
<dbReference type="GO" id="GO:0015031">
    <property type="term" value="P:protein transport"/>
    <property type="evidence" value="ECO:0007669"/>
    <property type="project" value="UniProtKB-KW"/>
</dbReference>